<dbReference type="Proteomes" id="UP000556700">
    <property type="component" value="Unassembled WGS sequence"/>
</dbReference>
<comment type="caution">
    <text evidence="1">The sequence shown here is derived from an EMBL/GenBank/DDBJ whole genome shotgun (WGS) entry which is preliminary data.</text>
</comment>
<protein>
    <submittedName>
        <fullName evidence="1">Uncharacterized protein</fullName>
    </submittedName>
</protein>
<dbReference type="AlphaFoldDB" id="A0A6V6Z7R1"/>
<dbReference type="EMBL" id="CAIJDO010000201">
    <property type="protein sequence ID" value="CAD0007639.1"/>
    <property type="molecule type" value="Genomic_DNA"/>
</dbReference>
<proteinExistence type="predicted"/>
<sequence>MKGFKIKNSVQFYGEWHDSGIWYNENYDMYEGHNINFNMPNIETVEIREQLTRYENKEDINQSDVEFHELVKSVSERKEPTEIARATNLLLKFGGLKQQKMDNEENPFKKRSFPKYIIPFYEKAIEIGNGLFDLKPIQNEIERLKQLLN</sequence>
<keyword evidence="2" id="KW-1185">Reference proteome</keyword>
<accession>A0A6V6Z7R1</accession>
<gene>
    <name evidence="1" type="ORF">FLACHUCJ7_03407</name>
</gene>
<reference evidence="1 2" key="1">
    <citation type="submission" date="2020-06" db="EMBL/GenBank/DDBJ databases">
        <authorList>
            <person name="Criscuolo A."/>
        </authorList>
    </citation>
    <scope>NUCLEOTIDE SEQUENCE [LARGE SCALE GENOMIC DNA]</scope>
    <source>
        <strain evidence="2">CIP 110025</strain>
    </source>
</reference>
<organism evidence="1 2">
    <name type="scientific">Flavobacterium chungangense</name>
    <dbReference type="NCBI Taxonomy" id="554283"/>
    <lineage>
        <taxon>Bacteria</taxon>
        <taxon>Pseudomonadati</taxon>
        <taxon>Bacteroidota</taxon>
        <taxon>Flavobacteriia</taxon>
        <taxon>Flavobacteriales</taxon>
        <taxon>Flavobacteriaceae</taxon>
        <taxon>Flavobacterium</taxon>
    </lineage>
</organism>
<evidence type="ECO:0000313" key="2">
    <source>
        <dbReference type="Proteomes" id="UP000556700"/>
    </source>
</evidence>
<name>A0A6V6Z7R1_9FLAO</name>
<evidence type="ECO:0000313" key="1">
    <source>
        <dbReference type="EMBL" id="CAD0007639.1"/>
    </source>
</evidence>